<keyword evidence="3" id="KW-1003">Cell membrane</keyword>
<dbReference type="OrthoDB" id="9811391at2"/>
<proteinExistence type="inferred from homology"/>
<keyword evidence="8" id="KW-1185">Reference proteome</keyword>
<keyword evidence="4" id="KW-0812">Transmembrane</keyword>
<dbReference type="Proteomes" id="UP000193834">
    <property type="component" value="Unassembled WGS sequence"/>
</dbReference>
<dbReference type="AlphaFoldDB" id="A0A1X7LSH2"/>
<comment type="similarity">
    <text evidence="2">Belongs to the UPF0324 family.</text>
</comment>
<dbReference type="Pfam" id="PF03601">
    <property type="entry name" value="Cons_hypoth698"/>
    <property type="match status" value="1"/>
</dbReference>
<reference evidence="7 8" key="1">
    <citation type="submission" date="2017-04" db="EMBL/GenBank/DDBJ databases">
        <authorList>
            <person name="Afonso C.L."/>
            <person name="Miller P.J."/>
            <person name="Scott M.A."/>
            <person name="Spackman E."/>
            <person name="Goraichik I."/>
            <person name="Dimitrov K.M."/>
            <person name="Suarez D.L."/>
            <person name="Swayne D.E."/>
        </authorList>
    </citation>
    <scope>NUCLEOTIDE SEQUENCE [LARGE SCALE GENOMIC DNA]</scope>
    <source>
        <strain evidence="7 8">11</strain>
    </source>
</reference>
<gene>
    <name evidence="7" type="ORF">SAMN06295960_4279</name>
</gene>
<evidence type="ECO:0000313" key="7">
    <source>
        <dbReference type="EMBL" id="SMG56831.1"/>
    </source>
</evidence>
<organism evidence="7 8">
    <name type="scientific">Paenibacillus aquistagni</name>
    <dbReference type="NCBI Taxonomy" id="1852522"/>
    <lineage>
        <taxon>Bacteria</taxon>
        <taxon>Bacillati</taxon>
        <taxon>Bacillota</taxon>
        <taxon>Bacilli</taxon>
        <taxon>Bacillales</taxon>
        <taxon>Paenibacillaceae</taxon>
        <taxon>Paenibacillus</taxon>
    </lineage>
</organism>
<evidence type="ECO:0000256" key="2">
    <source>
        <dbReference type="ARBA" id="ARBA00007977"/>
    </source>
</evidence>
<dbReference type="InterPro" id="IPR018383">
    <property type="entry name" value="UPF0324_pro"/>
</dbReference>
<dbReference type="PANTHER" id="PTHR30106">
    <property type="entry name" value="INNER MEMBRANE PROTEIN YEIH-RELATED"/>
    <property type="match status" value="1"/>
</dbReference>
<accession>A0A1X7LSH2</accession>
<dbReference type="RefSeq" id="WP_085497816.1">
    <property type="nucleotide sequence ID" value="NZ_FXAZ01000007.1"/>
</dbReference>
<keyword evidence="6" id="KW-0472">Membrane</keyword>
<evidence type="ECO:0000256" key="4">
    <source>
        <dbReference type="ARBA" id="ARBA00022692"/>
    </source>
</evidence>
<evidence type="ECO:0000256" key="3">
    <source>
        <dbReference type="ARBA" id="ARBA00022475"/>
    </source>
</evidence>
<dbReference type="GO" id="GO:0005886">
    <property type="term" value="C:plasma membrane"/>
    <property type="evidence" value="ECO:0007669"/>
    <property type="project" value="UniProtKB-SubCell"/>
</dbReference>
<sequence length="339" mass="35367">MRNGKLYGIGLALILSLIAKLIGSLPYLQILGPLVIAILLGIAVRHWFSVPASADAGIQFSAQKLLRLGIILMGLRLNWQDLIQAGPKVIGLAAVCLLFGIAIVYALSRALGIDRDMAILVSCGTGICGAAAVVAVAPQVEANRAKTGTAVAVVCVMGTIMTLVYAFVLPMLALSETQYGELVGATLHEVAHVVAASDGLSTDAVNLAIMVKLARVAMLAPVALMLGFLTSRKRQRSSDVYAAAASEISVSWTAKLKALPIPWFVVGFLLAATVRSMGWVSASAASTLVDIAYILLGMGMAGLGLNMRIADIKLHGTKAFIACLVGSLLLSGLGMWLVM</sequence>
<comment type="subcellular location">
    <subcellularLocation>
        <location evidence="1">Cell membrane</location>
        <topology evidence="1">Multi-pass membrane protein</topology>
    </subcellularLocation>
</comment>
<protein>
    <submittedName>
        <fullName evidence="7">Conserved hypothetical integral membrane protein</fullName>
    </submittedName>
</protein>
<dbReference type="EMBL" id="FXAZ01000007">
    <property type="protein sequence ID" value="SMG56831.1"/>
    <property type="molecule type" value="Genomic_DNA"/>
</dbReference>
<evidence type="ECO:0000256" key="6">
    <source>
        <dbReference type="ARBA" id="ARBA00023136"/>
    </source>
</evidence>
<dbReference type="InterPro" id="IPR038770">
    <property type="entry name" value="Na+/solute_symporter_sf"/>
</dbReference>
<evidence type="ECO:0000313" key="8">
    <source>
        <dbReference type="Proteomes" id="UP000193834"/>
    </source>
</evidence>
<name>A0A1X7LSH2_9BACL</name>
<dbReference type="STRING" id="1852522.SAMN06295960_4279"/>
<dbReference type="PANTHER" id="PTHR30106:SF2">
    <property type="entry name" value="UPF0324 INNER MEMBRANE PROTEIN YEIH"/>
    <property type="match status" value="1"/>
</dbReference>
<evidence type="ECO:0000256" key="1">
    <source>
        <dbReference type="ARBA" id="ARBA00004651"/>
    </source>
</evidence>
<dbReference type="Gene3D" id="1.20.1530.20">
    <property type="match status" value="1"/>
</dbReference>
<evidence type="ECO:0000256" key="5">
    <source>
        <dbReference type="ARBA" id="ARBA00022989"/>
    </source>
</evidence>
<keyword evidence="5" id="KW-1133">Transmembrane helix</keyword>